<dbReference type="Pfam" id="PF00263">
    <property type="entry name" value="Secretin"/>
    <property type="match status" value="1"/>
</dbReference>
<gene>
    <name evidence="5" type="ORF">RAE19_13950</name>
</gene>
<name>A0ABU3KQP2_9BURK</name>
<sequence>MRFELAWMPRAGALLWALAVVMPLATHAVQAAKESKLPKRDLTVELRQVEEGREDGAMRIGTQPDTPVMAPQKIQVRNGEKGSLRMNQAIPMQWVQSASSQSNSVSSGGTSVSSTGGGVAQSVQWFEVGQSLTVSPRWAGGNQDATVEIELQQADMAVRHNPDMPSQTRQQLSTTVTTPLGQWVTIAATGNAPARQGTFSSKGSTEARRLLQVRVLAP</sequence>
<keyword evidence="6" id="KW-1185">Reference proteome</keyword>
<keyword evidence="3" id="KW-0732">Signal</keyword>
<dbReference type="Proteomes" id="UP001321700">
    <property type="component" value="Unassembled WGS sequence"/>
</dbReference>
<dbReference type="RefSeq" id="WP_313875456.1">
    <property type="nucleotide sequence ID" value="NZ_JAVBIK010000001.1"/>
</dbReference>
<feature type="signal peptide" evidence="3">
    <location>
        <begin position="1"/>
        <end position="28"/>
    </location>
</feature>
<feature type="region of interest" description="Disordered" evidence="2">
    <location>
        <begin position="95"/>
        <end position="116"/>
    </location>
</feature>
<evidence type="ECO:0000256" key="3">
    <source>
        <dbReference type="SAM" id="SignalP"/>
    </source>
</evidence>
<evidence type="ECO:0000256" key="2">
    <source>
        <dbReference type="SAM" id="MobiDB-lite"/>
    </source>
</evidence>
<proteinExistence type="inferred from homology"/>
<evidence type="ECO:0000259" key="4">
    <source>
        <dbReference type="Pfam" id="PF00263"/>
    </source>
</evidence>
<comment type="caution">
    <text evidence="5">The sequence shown here is derived from an EMBL/GenBank/DDBJ whole genome shotgun (WGS) entry which is preliminary data.</text>
</comment>
<evidence type="ECO:0000313" key="6">
    <source>
        <dbReference type="Proteomes" id="UP001321700"/>
    </source>
</evidence>
<feature type="chain" id="PRO_5045292210" description="Type II/III secretion system secretin-like domain-containing protein" evidence="3">
    <location>
        <begin position="29"/>
        <end position="218"/>
    </location>
</feature>
<feature type="domain" description="Type II/III secretion system secretin-like" evidence="4">
    <location>
        <begin position="67"/>
        <end position="187"/>
    </location>
</feature>
<accession>A0ABU3KQP2</accession>
<dbReference type="InterPro" id="IPR004846">
    <property type="entry name" value="T2SS/T3SS_dom"/>
</dbReference>
<comment type="similarity">
    <text evidence="1">Belongs to the bacterial secretin family.</text>
</comment>
<reference evidence="5 6" key="1">
    <citation type="submission" date="2023-08" db="EMBL/GenBank/DDBJ databases">
        <title>Rhodoferax potami sp. nov. and Rhodoferax mekongensis sp. nov., isolated from the Mekong River in Thailand.</title>
        <authorList>
            <person name="Kitikhun S."/>
            <person name="Charoenyingcharoen P."/>
            <person name="Siriarchawattana P."/>
            <person name="Likhitrattanapisal S."/>
            <person name="Nilsakha T."/>
            <person name="Chanpet A."/>
            <person name="Rattanawaree P."/>
            <person name="Ingsriswang S."/>
        </authorList>
    </citation>
    <scope>NUCLEOTIDE SEQUENCE [LARGE SCALE GENOMIC DNA]</scope>
    <source>
        <strain evidence="5 6">TBRC 17660</strain>
    </source>
</reference>
<dbReference type="EMBL" id="JAVBIK010000001">
    <property type="protein sequence ID" value="MDT7519798.1"/>
    <property type="molecule type" value="Genomic_DNA"/>
</dbReference>
<protein>
    <recommendedName>
        <fullName evidence="4">Type II/III secretion system secretin-like domain-containing protein</fullName>
    </recommendedName>
</protein>
<evidence type="ECO:0000313" key="5">
    <source>
        <dbReference type="EMBL" id="MDT7519798.1"/>
    </source>
</evidence>
<evidence type="ECO:0000256" key="1">
    <source>
        <dbReference type="RuleBase" id="RU004003"/>
    </source>
</evidence>
<organism evidence="5 6">
    <name type="scientific">Rhodoferax potami</name>
    <dbReference type="NCBI Taxonomy" id="3068338"/>
    <lineage>
        <taxon>Bacteria</taxon>
        <taxon>Pseudomonadati</taxon>
        <taxon>Pseudomonadota</taxon>
        <taxon>Betaproteobacteria</taxon>
        <taxon>Burkholderiales</taxon>
        <taxon>Comamonadaceae</taxon>
        <taxon>Rhodoferax</taxon>
    </lineage>
</organism>